<dbReference type="OrthoDB" id="47211at2"/>
<organism evidence="1 2">
    <name type="scientific">Marinitoga piezophila (strain DSM 14283 / JCM 11233 / KA3)</name>
    <dbReference type="NCBI Taxonomy" id="443254"/>
    <lineage>
        <taxon>Bacteria</taxon>
        <taxon>Thermotogati</taxon>
        <taxon>Thermotogota</taxon>
        <taxon>Thermotogae</taxon>
        <taxon>Petrotogales</taxon>
        <taxon>Petrotogaceae</taxon>
        <taxon>Marinitoga</taxon>
    </lineage>
</organism>
<reference evidence="1 2" key="1">
    <citation type="journal article" date="2012" name="J. Bacteriol.">
        <title>Complete Genome Sequence of the Thermophilic, Piezophilic, Heterotrophic Bacterium Marinitoga piezophila KA3.</title>
        <authorList>
            <person name="Lucas S."/>
            <person name="Han J."/>
            <person name="Lapidus A."/>
            <person name="Cheng J.F."/>
            <person name="Goodwin L.A."/>
            <person name="Pitluck S."/>
            <person name="Peters L."/>
            <person name="Mikhailova N."/>
            <person name="Teshima H."/>
            <person name="Detter J.C."/>
            <person name="Han C."/>
            <person name="Tapia R."/>
            <person name="Land M."/>
            <person name="Hauser L."/>
            <person name="Kyrpides N.C."/>
            <person name="Ivanova N."/>
            <person name="Pagani I."/>
            <person name="Vannier P."/>
            <person name="Oger P."/>
            <person name="Bartlett D.H."/>
            <person name="Noll K.M."/>
            <person name="Woyke T."/>
            <person name="Jebbar M."/>
        </authorList>
    </citation>
    <scope>NUCLEOTIDE SEQUENCE [LARGE SCALE GENOMIC DNA]</scope>
    <source>
        <strain evidence="2">DSM 14283 / JCM 11233 / KA3</strain>
    </source>
</reference>
<dbReference type="AlphaFoldDB" id="H2J3I7"/>
<dbReference type="Pfam" id="PF01899">
    <property type="entry name" value="MNHE"/>
    <property type="match status" value="1"/>
</dbReference>
<name>H2J3I7_MARPK</name>
<dbReference type="KEGG" id="mpz:Marpi_0176"/>
<reference evidence="2" key="2">
    <citation type="submission" date="2012-01" db="EMBL/GenBank/DDBJ databases">
        <title>Complete sequence of chromosome of Marinitoga piezophila KA3.</title>
        <authorList>
            <person name="Lucas S."/>
            <person name="Han J."/>
            <person name="Lapidus A."/>
            <person name="Cheng J.-F."/>
            <person name="Goodwin L."/>
            <person name="Pitluck S."/>
            <person name="Peters L."/>
            <person name="Mikhailova N."/>
            <person name="Teshima H."/>
            <person name="Detter J.C."/>
            <person name="Han C."/>
            <person name="Tapia R."/>
            <person name="Land M."/>
            <person name="Hauser L."/>
            <person name="Kyrpides N."/>
            <person name="Ivanova N."/>
            <person name="Pagani I."/>
            <person name="Jebbar M."/>
            <person name="Vannier P."/>
            <person name="Oger P."/>
            <person name="Cario A."/>
            <person name="Bartlett D."/>
            <person name="Noll K.M."/>
            <person name="Woyke T."/>
        </authorList>
    </citation>
    <scope>NUCLEOTIDE SEQUENCE [LARGE SCALE GENOMIC DNA]</scope>
    <source>
        <strain evidence="2">DSM 14283 / JCM 11233 / KA3</strain>
    </source>
</reference>
<evidence type="ECO:0000313" key="2">
    <source>
        <dbReference type="Proteomes" id="UP000007161"/>
    </source>
</evidence>
<dbReference type="GO" id="GO:0016020">
    <property type="term" value="C:membrane"/>
    <property type="evidence" value="ECO:0007669"/>
    <property type="project" value="InterPro"/>
</dbReference>
<dbReference type="EMBL" id="CP003257">
    <property type="protein sequence ID" value="AEX84631.1"/>
    <property type="molecule type" value="Genomic_DNA"/>
</dbReference>
<dbReference type="HOGENOM" id="CLU_1832765_0_0_0"/>
<dbReference type="GO" id="GO:0008324">
    <property type="term" value="F:monoatomic cation transmembrane transporter activity"/>
    <property type="evidence" value="ECO:0007669"/>
    <property type="project" value="InterPro"/>
</dbReference>
<dbReference type="eggNOG" id="COG1863">
    <property type="taxonomic scope" value="Bacteria"/>
</dbReference>
<evidence type="ECO:0000313" key="1">
    <source>
        <dbReference type="EMBL" id="AEX84631.1"/>
    </source>
</evidence>
<dbReference type="InterPro" id="IPR002758">
    <property type="entry name" value="Cation_antiport_E"/>
</dbReference>
<keyword evidence="2" id="KW-1185">Reference proteome</keyword>
<accession>H2J3I7</accession>
<sequence length="140" mass="15854">MIYLFILFLWLGFIGSLNDISISLGIIISIAVVKISEYFLKEEIKGVVELFISAIGRIIQMYKTTFKMLPFLIKKSYTGLVPVDVNNKTDSEKAAIANCITLTPGTMFIFEENNHLIIHKVDKSPDEAHNPNNVWKGELF</sequence>
<gene>
    <name evidence="1" type="ordered locus">Marpi_0176</name>
</gene>
<dbReference type="Proteomes" id="UP000007161">
    <property type="component" value="Chromosome"/>
</dbReference>
<dbReference type="RefSeq" id="WP_014295703.1">
    <property type="nucleotide sequence ID" value="NC_016751.1"/>
</dbReference>
<protein>
    <submittedName>
        <fullName evidence="1">Multisubunit Na+/H+ antiporter, MnhE subunit</fullName>
    </submittedName>
</protein>
<proteinExistence type="predicted"/>
<dbReference type="STRING" id="443254.Marpi_0176"/>